<dbReference type="RefSeq" id="XP_013273762.1">
    <property type="nucleotide sequence ID" value="XM_013418308.1"/>
</dbReference>
<sequence>MITRTGEESELFHDGYSKQLQREGFSATAPQDLAKRLDQADDKDLPSCPNNAFYGDFSLSRIVDEFKLLLPYEGPVQDIVASIQTTSVFEAEFDDEESIMPTDWGNLEQLLSGIDPRMFTDTDAISELTPYLRRLYLKYLSIRWLLDSGKVVRAWANFSNVVRDAQLMGLDRDESIENSAPNKDNTESRRRIWWLLVNLDAQLSFLLGRQPLISPTQIVPKPAVDISRREVKDLHYNIMDFSQYLLEVLGEVTSNQSKIEPDGLRSPLETYLGQVNSNQPTEEGSSRAKRSTLETYLSRLQRLQSKLPHLPRDGMTEVSLCIAEHQLEVQLFSMFLNCQLFRCTLPKPARPIIERHTSAPNLEAPGNLPRQSFKTYLSEAFQSSRRIIDIFDYIYSLDPFKSTSSWLRCFGVFCAAVILGIGRLGREVELEADSTRIERMLKIFQELSKRSPESRMSQMVAKTLDDILKGFKVLDDVLRSTTDFSVISAIGEASPKAVTGWQSTTTRSKPKDKVRTADSGSRSLLEYSSTSTYEEDIRAEKRRYSKIQSGHDNPWQENASTWQIAQDQCSFEQQRQQQQAPLPSASMSFNASEQLEYSNVGFLSTFPANPTEFFSVPWWVYPPMSHPSMYHIGWQGQDLSFAMMSADAAQDKFCLETSTGPVREPHQLDADNHDSQNIGLGNVVPSLHLGVSPYL</sequence>
<accession>A0A0D2ITX7</accession>
<dbReference type="GO" id="GO:0003677">
    <property type="term" value="F:DNA binding"/>
    <property type="evidence" value="ECO:0007669"/>
    <property type="project" value="InterPro"/>
</dbReference>
<evidence type="ECO:0000256" key="1">
    <source>
        <dbReference type="ARBA" id="ARBA00004123"/>
    </source>
</evidence>
<dbReference type="GO" id="GO:0005634">
    <property type="term" value="C:nucleus"/>
    <property type="evidence" value="ECO:0007669"/>
    <property type="project" value="UniProtKB-SubCell"/>
</dbReference>
<keyword evidence="6" id="KW-1185">Reference proteome</keyword>
<dbReference type="CDD" id="cd12148">
    <property type="entry name" value="fungal_TF_MHR"/>
    <property type="match status" value="1"/>
</dbReference>
<comment type="subcellular location">
    <subcellularLocation>
        <location evidence="1">Nucleus</location>
    </subcellularLocation>
</comment>
<name>A0A0D2ITX7_9EURO</name>
<dbReference type="PANTHER" id="PTHR31001:SF88">
    <property type="entry name" value="TRANSCRIPTION FACTOR PDR3"/>
    <property type="match status" value="1"/>
</dbReference>
<dbReference type="HOGENOM" id="CLU_012076_0_0_1"/>
<dbReference type="InterPro" id="IPR050613">
    <property type="entry name" value="Sec_Metabolite_Reg"/>
</dbReference>
<evidence type="ECO:0000313" key="6">
    <source>
        <dbReference type="Proteomes" id="UP000053617"/>
    </source>
</evidence>
<organism evidence="5 6">
    <name type="scientific">Rhinocladiella mackenziei CBS 650.93</name>
    <dbReference type="NCBI Taxonomy" id="1442369"/>
    <lineage>
        <taxon>Eukaryota</taxon>
        <taxon>Fungi</taxon>
        <taxon>Dikarya</taxon>
        <taxon>Ascomycota</taxon>
        <taxon>Pezizomycotina</taxon>
        <taxon>Eurotiomycetes</taxon>
        <taxon>Chaetothyriomycetidae</taxon>
        <taxon>Chaetothyriales</taxon>
        <taxon>Herpotrichiellaceae</taxon>
        <taxon>Rhinocladiella</taxon>
    </lineage>
</organism>
<dbReference type="SMART" id="SM00906">
    <property type="entry name" value="Fungal_trans"/>
    <property type="match status" value="1"/>
</dbReference>
<dbReference type="PANTHER" id="PTHR31001">
    <property type="entry name" value="UNCHARACTERIZED TRANSCRIPTIONAL REGULATORY PROTEIN"/>
    <property type="match status" value="1"/>
</dbReference>
<dbReference type="GO" id="GO:0008270">
    <property type="term" value="F:zinc ion binding"/>
    <property type="evidence" value="ECO:0007669"/>
    <property type="project" value="InterPro"/>
</dbReference>
<evidence type="ECO:0000259" key="4">
    <source>
        <dbReference type="SMART" id="SM00906"/>
    </source>
</evidence>
<dbReference type="VEuPathDB" id="FungiDB:Z518_04602"/>
<reference evidence="5 6" key="1">
    <citation type="submission" date="2015-01" db="EMBL/GenBank/DDBJ databases">
        <title>The Genome Sequence of Rhinocladiella mackenzie CBS 650.93.</title>
        <authorList>
            <consortium name="The Broad Institute Genomics Platform"/>
            <person name="Cuomo C."/>
            <person name="de Hoog S."/>
            <person name="Gorbushina A."/>
            <person name="Stielow B."/>
            <person name="Teixiera M."/>
            <person name="Abouelleil A."/>
            <person name="Chapman S.B."/>
            <person name="Priest M."/>
            <person name="Young S.K."/>
            <person name="Wortman J."/>
            <person name="Nusbaum C."/>
            <person name="Birren B."/>
        </authorList>
    </citation>
    <scope>NUCLEOTIDE SEQUENCE [LARGE SCALE GENOMIC DNA]</scope>
    <source>
        <strain evidence="5 6">CBS 650.93</strain>
    </source>
</reference>
<feature type="domain" description="Xylanolytic transcriptional activator regulatory" evidence="4">
    <location>
        <begin position="154"/>
        <end position="228"/>
    </location>
</feature>
<dbReference type="EMBL" id="KN847477">
    <property type="protein sequence ID" value="KIX06626.1"/>
    <property type="molecule type" value="Genomic_DNA"/>
</dbReference>
<evidence type="ECO:0000256" key="2">
    <source>
        <dbReference type="ARBA" id="ARBA00023242"/>
    </source>
</evidence>
<dbReference type="AlphaFoldDB" id="A0A0D2ITX7"/>
<dbReference type="GeneID" id="25292673"/>
<dbReference type="GO" id="GO:0006351">
    <property type="term" value="P:DNA-templated transcription"/>
    <property type="evidence" value="ECO:0007669"/>
    <property type="project" value="InterPro"/>
</dbReference>
<evidence type="ECO:0000256" key="3">
    <source>
        <dbReference type="SAM" id="MobiDB-lite"/>
    </source>
</evidence>
<evidence type="ECO:0000313" key="5">
    <source>
        <dbReference type="EMBL" id="KIX06626.1"/>
    </source>
</evidence>
<protein>
    <recommendedName>
        <fullName evidence="4">Xylanolytic transcriptional activator regulatory domain-containing protein</fullName>
    </recommendedName>
</protein>
<proteinExistence type="predicted"/>
<dbReference type="OrthoDB" id="4159670at2759"/>
<keyword evidence="2" id="KW-0539">Nucleus</keyword>
<dbReference type="InterPro" id="IPR007219">
    <property type="entry name" value="XnlR_reg_dom"/>
</dbReference>
<dbReference type="Proteomes" id="UP000053617">
    <property type="component" value="Unassembled WGS sequence"/>
</dbReference>
<feature type="region of interest" description="Disordered" evidence="3">
    <location>
        <begin position="498"/>
        <end position="522"/>
    </location>
</feature>
<gene>
    <name evidence="5" type="ORF">Z518_04602</name>
</gene>
<dbReference type="Pfam" id="PF04082">
    <property type="entry name" value="Fungal_trans"/>
    <property type="match status" value="1"/>
</dbReference>